<reference evidence="2" key="1">
    <citation type="submission" date="2021-01" db="EMBL/GenBank/DDBJ databases">
        <title>Caligus Genome Assembly.</title>
        <authorList>
            <person name="Gallardo-Escarate C."/>
        </authorList>
    </citation>
    <scope>NUCLEOTIDE SEQUENCE [LARGE SCALE GENOMIC DNA]</scope>
</reference>
<evidence type="ECO:0000313" key="1">
    <source>
        <dbReference type="EMBL" id="QQP37566.1"/>
    </source>
</evidence>
<keyword evidence="2" id="KW-1185">Reference proteome</keyword>
<dbReference type="Proteomes" id="UP000595437">
    <property type="component" value="Chromosome 12"/>
</dbReference>
<evidence type="ECO:0000313" key="2">
    <source>
        <dbReference type="Proteomes" id="UP000595437"/>
    </source>
</evidence>
<name>A0A7T8GU73_CALRO</name>
<organism evidence="1 2">
    <name type="scientific">Caligus rogercresseyi</name>
    <name type="common">Sea louse</name>
    <dbReference type="NCBI Taxonomy" id="217165"/>
    <lineage>
        <taxon>Eukaryota</taxon>
        <taxon>Metazoa</taxon>
        <taxon>Ecdysozoa</taxon>
        <taxon>Arthropoda</taxon>
        <taxon>Crustacea</taxon>
        <taxon>Multicrustacea</taxon>
        <taxon>Hexanauplia</taxon>
        <taxon>Copepoda</taxon>
        <taxon>Siphonostomatoida</taxon>
        <taxon>Caligidae</taxon>
        <taxon>Caligus</taxon>
    </lineage>
</organism>
<feature type="non-terminal residue" evidence="1">
    <location>
        <position position="1"/>
    </location>
</feature>
<dbReference type="OrthoDB" id="2017365at2759"/>
<feature type="non-terminal residue" evidence="1">
    <location>
        <position position="54"/>
    </location>
</feature>
<protein>
    <submittedName>
        <fullName evidence="1">Uncharacterized protein</fullName>
    </submittedName>
</protein>
<accession>A0A7T8GU73</accession>
<dbReference type="AlphaFoldDB" id="A0A7T8GU73"/>
<gene>
    <name evidence="1" type="ORF">FKW44_017865</name>
</gene>
<dbReference type="EMBL" id="CP045901">
    <property type="protein sequence ID" value="QQP37566.1"/>
    <property type="molecule type" value="Genomic_DNA"/>
</dbReference>
<sequence length="54" mass="6586">KNRQYNDKSIYNECSLNRELRLAINLLEFEFAERMLLGAQFRKNEINPLDYIYD</sequence>
<proteinExistence type="predicted"/>